<accession>A0ABU9HYQ5</accession>
<sequence length="56" mass="6225">MNLDNDIVGYDADGNPVTAKEFVADVKLILKQLEEGTLETYSTEEVRQMIFGSDNS</sequence>
<protein>
    <submittedName>
        <fullName evidence="1">Uncharacterized protein</fullName>
    </submittedName>
</protein>
<dbReference type="RefSeq" id="WP_341697608.1">
    <property type="nucleotide sequence ID" value="NZ_JBBYHR010000007.1"/>
</dbReference>
<proteinExistence type="predicted"/>
<comment type="caution">
    <text evidence="1">The sequence shown here is derived from an EMBL/GenBank/DDBJ whole genome shotgun (WGS) entry which is preliminary data.</text>
</comment>
<evidence type="ECO:0000313" key="2">
    <source>
        <dbReference type="Proteomes" id="UP001464555"/>
    </source>
</evidence>
<evidence type="ECO:0000313" key="1">
    <source>
        <dbReference type="EMBL" id="MEL1245298.1"/>
    </source>
</evidence>
<name>A0ABU9HYQ5_9FLAO</name>
<keyword evidence="2" id="KW-1185">Reference proteome</keyword>
<organism evidence="1 2">
    <name type="scientific">Flavobacterium arundinis</name>
    <dbReference type="NCBI Taxonomy" id="3139143"/>
    <lineage>
        <taxon>Bacteria</taxon>
        <taxon>Pseudomonadati</taxon>
        <taxon>Bacteroidota</taxon>
        <taxon>Flavobacteriia</taxon>
        <taxon>Flavobacteriales</taxon>
        <taxon>Flavobacteriaceae</taxon>
        <taxon>Flavobacterium</taxon>
    </lineage>
</organism>
<dbReference type="EMBL" id="JBBYHR010000007">
    <property type="protein sequence ID" value="MEL1245298.1"/>
    <property type="molecule type" value="Genomic_DNA"/>
</dbReference>
<reference evidence="1 2" key="1">
    <citation type="submission" date="2024-04" db="EMBL/GenBank/DDBJ databases">
        <title>Flavobacterium sp. DGU11 16S ribosomal RNA gene Genome sequencing and assembly.</title>
        <authorList>
            <person name="Park S."/>
        </authorList>
    </citation>
    <scope>NUCLEOTIDE SEQUENCE [LARGE SCALE GENOMIC DNA]</scope>
    <source>
        <strain evidence="1 2">DGU11</strain>
    </source>
</reference>
<gene>
    <name evidence="1" type="ORF">AAEO56_13560</name>
</gene>
<dbReference type="Proteomes" id="UP001464555">
    <property type="component" value="Unassembled WGS sequence"/>
</dbReference>